<dbReference type="GeneID" id="26648389"/>
<name>A0A0K2FIP8_9CAUD</name>
<accession>A0A0K2FIP8</accession>
<reference evidence="2" key="1">
    <citation type="submission" date="2016-02" db="EMBL/GenBank/DDBJ databases">
        <authorList>
            <person name="Zhao X."/>
        </authorList>
    </citation>
    <scope>NUCLEOTIDE SEQUENCE</scope>
</reference>
<protein>
    <submittedName>
        <fullName evidence="2">Uncharacterized protein</fullName>
    </submittedName>
</protein>
<dbReference type="RefSeq" id="YP_009208711.1">
    <property type="nucleotide sequence ID" value="NC_028908.2"/>
</dbReference>
<dbReference type="EMBL" id="KT321317">
    <property type="protein sequence ID" value="ALA45528.1"/>
    <property type="molecule type" value="Genomic_DNA"/>
</dbReference>
<organism evidence="2 3">
    <name type="scientific">Achromobacter phage phiAxp-3</name>
    <dbReference type="NCBI Taxonomy" id="1664247"/>
    <lineage>
        <taxon>Viruses</taxon>
        <taxon>Duplodnaviria</taxon>
        <taxon>Heunggongvirae</taxon>
        <taxon>Uroviricota</taxon>
        <taxon>Caudoviricetes</taxon>
        <taxon>Schitoviridae</taxon>
        <taxon>Rothmandenesvirinae</taxon>
        <taxon>Dongdastvirus</taxon>
        <taxon>Dongdastvirus Axp3</taxon>
    </lineage>
</organism>
<evidence type="ECO:0000256" key="1">
    <source>
        <dbReference type="SAM" id="MobiDB-lite"/>
    </source>
</evidence>
<evidence type="ECO:0000313" key="3">
    <source>
        <dbReference type="Proteomes" id="UP000203117"/>
    </source>
</evidence>
<keyword evidence="3" id="KW-1185">Reference proteome</keyword>
<gene>
    <name evidence="2" type="ORF">ADP65_00059</name>
</gene>
<sequence>MSINDLTPTPSQDEPKVVSQSNDDTATDLQMPDELTVLKQRARLMGLNFSNNIGLEALKKKIEEHQAAQEDANSDVPAAGPVDGQEAGAKVNPLVQSDEAPAPVVKAKPKSLRQVLVEEQMKLVRVRIQNLDDKKKNLPGEIFTVANEYIGTVRKFIPYGDASDNGYHIPYCLYTFLKDKMFLSIRTGKDRKTGTPTVQSRWAREFALEILPPLTAEEIHKLGQAQIAAGSTSGDSAL</sequence>
<dbReference type="KEGG" id="vg:26648389"/>
<proteinExistence type="predicted"/>
<feature type="compositionally biased region" description="Polar residues" evidence="1">
    <location>
        <begin position="1"/>
        <end position="28"/>
    </location>
</feature>
<dbReference type="OrthoDB" id="9249at10239"/>
<evidence type="ECO:0000313" key="2">
    <source>
        <dbReference type="EMBL" id="ALA45528.1"/>
    </source>
</evidence>
<dbReference type="Proteomes" id="UP000203117">
    <property type="component" value="Segment"/>
</dbReference>
<feature type="region of interest" description="Disordered" evidence="1">
    <location>
        <begin position="1"/>
        <end position="33"/>
    </location>
</feature>